<organism evidence="2 3">
    <name type="scientific">Halosimplex litoreum</name>
    <dbReference type="NCBI Taxonomy" id="1198301"/>
    <lineage>
        <taxon>Archaea</taxon>
        <taxon>Methanobacteriati</taxon>
        <taxon>Methanobacteriota</taxon>
        <taxon>Stenosarchaea group</taxon>
        <taxon>Halobacteria</taxon>
        <taxon>Halobacteriales</taxon>
        <taxon>Haloarculaceae</taxon>
        <taxon>Halosimplex</taxon>
    </lineage>
</organism>
<evidence type="ECO:0000313" key="2">
    <source>
        <dbReference type="EMBL" id="QPV64400.1"/>
    </source>
</evidence>
<dbReference type="AlphaFoldDB" id="A0A7T3G114"/>
<evidence type="ECO:0000313" key="3">
    <source>
        <dbReference type="Proteomes" id="UP000595001"/>
    </source>
</evidence>
<feature type="transmembrane region" description="Helical" evidence="1">
    <location>
        <begin position="12"/>
        <end position="33"/>
    </location>
</feature>
<dbReference type="Proteomes" id="UP000595001">
    <property type="component" value="Chromosome"/>
</dbReference>
<dbReference type="GeneID" id="60588276"/>
<accession>A0A7T3G114</accession>
<dbReference type="RefSeq" id="WP_198063172.1">
    <property type="nucleotide sequence ID" value="NZ_CP065856.1"/>
</dbReference>
<keyword evidence="3" id="KW-1185">Reference proteome</keyword>
<keyword evidence="1" id="KW-1133">Transmembrane helix</keyword>
<sequence>MVPLLIPGLTELFIIALNFAILAGVVGGVVYLVRRVTDSGTDERVEELEAEVERLREERDS</sequence>
<evidence type="ECO:0000256" key="1">
    <source>
        <dbReference type="SAM" id="Phobius"/>
    </source>
</evidence>
<dbReference type="KEGG" id="hlt:I7X12_07245"/>
<keyword evidence="1" id="KW-0472">Membrane</keyword>
<name>A0A7T3G114_9EURY</name>
<protein>
    <submittedName>
        <fullName evidence="2">Uncharacterized protein</fullName>
    </submittedName>
</protein>
<gene>
    <name evidence="2" type="ORF">I7X12_07245</name>
</gene>
<dbReference type="EMBL" id="CP065856">
    <property type="protein sequence ID" value="QPV64400.1"/>
    <property type="molecule type" value="Genomic_DNA"/>
</dbReference>
<reference evidence="2 3" key="1">
    <citation type="submission" date="2020-12" db="EMBL/GenBank/DDBJ databases">
        <title>Halosimplex halophilum sp. nov. and Halosimplex salinum sp. nov., two new members of the genus Halosimplex.</title>
        <authorList>
            <person name="Cui H.L."/>
        </authorList>
    </citation>
    <scope>NUCLEOTIDE SEQUENCE [LARGE SCALE GENOMIC DNA]</scope>
    <source>
        <strain evidence="2 3">YGH94</strain>
    </source>
</reference>
<keyword evidence="1" id="KW-0812">Transmembrane</keyword>
<proteinExistence type="predicted"/>